<name>A0A9P5TKH3_GYMJU</name>
<gene>
    <name evidence="2" type="ORF">CPB84DRAFT_1785999</name>
</gene>
<evidence type="ECO:0000313" key="2">
    <source>
        <dbReference type="EMBL" id="KAF8888704.1"/>
    </source>
</evidence>
<protein>
    <recommendedName>
        <fullName evidence="4">F-box domain-containing protein</fullName>
    </recommendedName>
</protein>
<evidence type="ECO:0008006" key="4">
    <source>
        <dbReference type="Google" id="ProtNLM"/>
    </source>
</evidence>
<dbReference type="Proteomes" id="UP000724874">
    <property type="component" value="Unassembled WGS sequence"/>
</dbReference>
<feature type="compositionally biased region" description="Low complexity" evidence="1">
    <location>
        <begin position="369"/>
        <end position="380"/>
    </location>
</feature>
<feature type="region of interest" description="Disordered" evidence="1">
    <location>
        <begin position="366"/>
        <end position="403"/>
    </location>
</feature>
<feature type="compositionally biased region" description="Basic residues" evidence="1">
    <location>
        <begin position="381"/>
        <end position="396"/>
    </location>
</feature>
<organism evidence="2 3">
    <name type="scientific">Gymnopilus junonius</name>
    <name type="common">Spectacular rustgill mushroom</name>
    <name type="synonym">Gymnopilus spectabilis subsp. junonius</name>
    <dbReference type="NCBI Taxonomy" id="109634"/>
    <lineage>
        <taxon>Eukaryota</taxon>
        <taxon>Fungi</taxon>
        <taxon>Dikarya</taxon>
        <taxon>Basidiomycota</taxon>
        <taxon>Agaricomycotina</taxon>
        <taxon>Agaricomycetes</taxon>
        <taxon>Agaricomycetidae</taxon>
        <taxon>Agaricales</taxon>
        <taxon>Agaricineae</taxon>
        <taxon>Hymenogastraceae</taxon>
        <taxon>Gymnopilus</taxon>
    </lineage>
</organism>
<dbReference type="SUPFAM" id="SSF52047">
    <property type="entry name" value="RNI-like"/>
    <property type="match status" value="1"/>
</dbReference>
<reference evidence="2" key="1">
    <citation type="submission" date="2020-11" db="EMBL/GenBank/DDBJ databases">
        <authorList>
            <consortium name="DOE Joint Genome Institute"/>
            <person name="Ahrendt S."/>
            <person name="Riley R."/>
            <person name="Andreopoulos W."/>
            <person name="LaButti K."/>
            <person name="Pangilinan J."/>
            <person name="Ruiz-duenas F.J."/>
            <person name="Barrasa J.M."/>
            <person name="Sanchez-Garcia M."/>
            <person name="Camarero S."/>
            <person name="Miyauchi S."/>
            <person name="Serrano A."/>
            <person name="Linde D."/>
            <person name="Babiker R."/>
            <person name="Drula E."/>
            <person name="Ayuso-Fernandez I."/>
            <person name="Pacheco R."/>
            <person name="Padilla G."/>
            <person name="Ferreira P."/>
            <person name="Barriuso J."/>
            <person name="Kellner H."/>
            <person name="Castanera R."/>
            <person name="Alfaro M."/>
            <person name="Ramirez L."/>
            <person name="Pisabarro A.G."/>
            <person name="Kuo A."/>
            <person name="Tritt A."/>
            <person name="Lipzen A."/>
            <person name="He G."/>
            <person name="Yan M."/>
            <person name="Ng V."/>
            <person name="Cullen D."/>
            <person name="Martin F."/>
            <person name="Rosso M.-N."/>
            <person name="Henrissat B."/>
            <person name="Hibbett D."/>
            <person name="Martinez A.T."/>
            <person name="Grigoriev I.V."/>
        </authorList>
    </citation>
    <scope>NUCLEOTIDE SEQUENCE</scope>
    <source>
        <strain evidence="2">AH 44721</strain>
    </source>
</reference>
<dbReference type="InterPro" id="IPR036047">
    <property type="entry name" value="F-box-like_dom_sf"/>
</dbReference>
<sequence>MTFQPDYIPDDVWISIFEAINLPSILAVLARTCHRFHALASRPLLREIRWGSIDSTERNLDAWNGNSDYSTLVSLPRKVAIGINFNFMTDHMRLHDKMYAQVQRFTMLQELVLTGTALSPYTYTVLAVLPTLRSFSIINCTFISLASPFFEHVNVSAHVESGPFTTDKNSLHPMHLITAPNLRSLSIRWTSSQAQFTRITTGLTMPFLTRDLVDSLLVFVEQCHPSVRISLMVEHHDLTEQHADGTRISLRGVWKYRGPLAFATCWPHEAGNQTLTHLIMTEPVELILLLRGLEKLPSGMRTLELQLRRWDVELLFAVRHLFPDIERLEVRYGQGDLPADFFVTLGADILHELTDLHTLKLIHDETSSPQHPHAAQNQHQHLTHLHQQPPHHHHQQQHQVHPPPHPCTPLLLLPVASPSVGGFFSSSHSGDDRNVNAALEHTHLKDYLCLRRVQLDNAIWERRFEGDAWTEVEV</sequence>
<dbReference type="Gene3D" id="3.80.10.10">
    <property type="entry name" value="Ribonuclease Inhibitor"/>
    <property type="match status" value="1"/>
</dbReference>
<dbReference type="OrthoDB" id="5354526at2759"/>
<evidence type="ECO:0000256" key="1">
    <source>
        <dbReference type="SAM" id="MobiDB-lite"/>
    </source>
</evidence>
<keyword evidence="3" id="KW-1185">Reference proteome</keyword>
<dbReference type="InterPro" id="IPR032675">
    <property type="entry name" value="LRR_dom_sf"/>
</dbReference>
<dbReference type="SUPFAM" id="SSF81383">
    <property type="entry name" value="F-box domain"/>
    <property type="match status" value="1"/>
</dbReference>
<dbReference type="EMBL" id="JADNYJ010000083">
    <property type="protein sequence ID" value="KAF8888704.1"/>
    <property type="molecule type" value="Genomic_DNA"/>
</dbReference>
<comment type="caution">
    <text evidence="2">The sequence shown here is derived from an EMBL/GenBank/DDBJ whole genome shotgun (WGS) entry which is preliminary data.</text>
</comment>
<evidence type="ECO:0000313" key="3">
    <source>
        <dbReference type="Proteomes" id="UP000724874"/>
    </source>
</evidence>
<accession>A0A9P5TKH3</accession>
<dbReference type="AlphaFoldDB" id="A0A9P5TKH3"/>
<proteinExistence type="predicted"/>